<proteinExistence type="predicted"/>
<reference evidence="1" key="2">
    <citation type="submission" date="2022-01" db="EMBL/GenBank/DDBJ databases">
        <authorList>
            <person name="Yamashiro T."/>
            <person name="Shiraishi A."/>
            <person name="Satake H."/>
            <person name="Nakayama K."/>
        </authorList>
    </citation>
    <scope>NUCLEOTIDE SEQUENCE</scope>
</reference>
<sequence length="415" mass="48112">MIFSNPLFGSKDNLTSRDDESFLKEDVQEENFQVYSNPLFEFDDNHNFSNINLLFKEMLEDVESKDSNVSNFDEPVLLNTPFFNKDEYFDPGGDNDEIDAFLAIEVSTNIEEGYYDSERDVFYLESLLSDDTTHNLSPEVFFDHEPQHFKNESNQDTLITFSPKNDPLHHEFAGELITLSPRIVREHEEYISQMWLLCGNSSSGSPENFHASPNTIIESLPLFSTPVQDSDSHKEEIDIFPGPDDSIPPGIESDFDSEEEIIFLDNLLNDDISVLEYECFTIDIKPDVPVINNLDELNEDQFLTYGEERLMLKMTIPPHFIRTFLPFSHLPLRFSLLLPDHRELRPPYFDLQESMLFIFLLKSRWQLNVQWNFVLPLVSSPRTNKFGDRVKLCDSITKNKALHGWHPMLILLSSS</sequence>
<dbReference type="EMBL" id="BQNB010013918">
    <property type="protein sequence ID" value="GJT21808.1"/>
    <property type="molecule type" value="Genomic_DNA"/>
</dbReference>
<gene>
    <name evidence="1" type="ORF">Tco_0891745</name>
</gene>
<protein>
    <submittedName>
        <fullName evidence="1">Uncharacterized protein</fullName>
    </submittedName>
</protein>
<evidence type="ECO:0000313" key="1">
    <source>
        <dbReference type="EMBL" id="GJT21808.1"/>
    </source>
</evidence>
<evidence type="ECO:0000313" key="2">
    <source>
        <dbReference type="Proteomes" id="UP001151760"/>
    </source>
</evidence>
<name>A0ABQ5C741_9ASTR</name>
<reference evidence="1" key="1">
    <citation type="journal article" date="2022" name="Int. J. Mol. Sci.">
        <title>Draft Genome of Tanacetum Coccineum: Genomic Comparison of Closely Related Tanacetum-Family Plants.</title>
        <authorList>
            <person name="Yamashiro T."/>
            <person name="Shiraishi A."/>
            <person name="Nakayama K."/>
            <person name="Satake H."/>
        </authorList>
    </citation>
    <scope>NUCLEOTIDE SEQUENCE</scope>
</reference>
<dbReference type="Proteomes" id="UP001151760">
    <property type="component" value="Unassembled WGS sequence"/>
</dbReference>
<organism evidence="1 2">
    <name type="scientific">Tanacetum coccineum</name>
    <dbReference type="NCBI Taxonomy" id="301880"/>
    <lineage>
        <taxon>Eukaryota</taxon>
        <taxon>Viridiplantae</taxon>
        <taxon>Streptophyta</taxon>
        <taxon>Embryophyta</taxon>
        <taxon>Tracheophyta</taxon>
        <taxon>Spermatophyta</taxon>
        <taxon>Magnoliopsida</taxon>
        <taxon>eudicotyledons</taxon>
        <taxon>Gunneridae</taxon>
        <taxon>Pentapetalae</taxon>
        <taxon>asterids</taxon>
        <taxon>campanulids</taxon>
        <taxon>Asterales</taxon>
        <taxon>Asteraceae</taxon>
        <taxon>Asteroideae</taxon>
        <taxon>Anthemideae</taxon>
        <taxon>Anthemidinae</taxon>
        <taxon>Tanacetum</taxon>
    </lineage>
</organism>
<accession>A0ABQ5C741</accession>
<comment type="caution">
    <text evidence="1">The sequence shown here is derived from an EMBL/GenBank/DDBJ whole genome shotgun (WGS) entry which is preliminary data.</text>
</comment>
<keyword evidence="2" id="KW-1185">Reference proteome</keyword>